<proteinExistence type="predicted"/>
<feature type="region of interest" description="Disordered" evidence="1">
    <location>
        <begin position="318"/>
        <end position="338"/>
    </location>
</feature>
<reference evidence="2 3" key="2">
    <citation type="submission" date="2019-01" db="EMBL/GenBank/DDBJ databases">
        <title>The decoding of complex shrimp genome reveals the adaptation for benthos swimmer, frequently molting mechanism and breeding impact on genome.</title>
        <authorList>
            <person name="Sun Y."/>
            <person name="Gao Y."/>
            <person name="Yu Y."/>
        </authorList>
    </citation>
    <scope>NUCLEOTIDE SEQUENCE [LARGE SCALE GENOMIC DNA]</scope>
    <source>
        <tissue evidence="2">Muscle</tissue>
    </source>
</reference>
<comment type="caution">
    <text evidence="2">The sequence shown here is derived from an EMBL/GenBank/DDBJ whole genome shotgun (WGS) entry which is preliminary data.</text>
</comment>
<feature type="compositionally biased region" description="Basic and acidic residues" evidence="1">
    <location>
        <begin position="145"/>
        <end position="176"/>
    </location>
</feature>
<evidence type="ECO:0000313" key="2">
    <source>
        <dbReference type="EMBL" id="ROT81035.1"/>
    </source>
</evidence>
<feature type="compositionally biased region" description="Basic residues" evidence="1">
    <location>
        <begin position="322"/>
        <end position="331"/>
    </location>
</feature>
<reference evidence="2 3" key="1">
    <citation type="submission" date="2018-04" db="EMBL/GenBank/DDBJ databases">
        <authorList>
            <person name="Zhang X."/>
            <person name="Yuan J."/>
            <person name="Li F."/>
            <person name="Xiang J."/>
        </authorList>
    </citation>
    <scope>NUCLEOTIDE SEQUENCE [LARGE SCALE GENOMIC DNA]</scope>
    <source>
        <tissue evidence="2">Muscle</tissue>
    </source>
</reference>
<protein>
    <submittedName>
        <fullName evidence="2">Uncharacterized protein</fullName>
    </submittedName>
</protein>
<gene>
    <name evidence="2" type="ORF">C7M84_000219</name>
</gene>
<organism evidence="2 3">
    <name type="scientific">Penaeus vannamei</name>
    <name type="common">Whiteleg shrimp</name>
    <name type="synonym">Litopenaeus vannamei</name>
    <dbReference type="NCBI Taxonomy" id="6689"/>
    <lineage>
        <taxon>Eukaryota</taxon>
        <taxon>Metazoa</taxon>
        <taxon>Ecdysozoa</taxon>
        <taxon>Arthropoda</taxon>
        <taxon>Crustacea</taxon>
        <taxon>Multicrustacea</taxon>
        <taxon>Malacostraca</taxon>
        <taxon>Eumalacostraca</taxon>
        <taxon>Eucarida</taxon>
        <taxon>Decapoda</taxon>
        <taxon>Dendrobranchiata</taxon>
        <taxon>Penaeoidea</taxon>
        <taxon>Penaeidae</taxon>
        <taxon>Penaeus</taxon>
    </lineage>
</organism>
<dbReference type="Proteomes" id="UP000283509">
    <property type="component" value="Unassembled WGS sequence"/>
</dbReference>
<sequence length="487" mass="51930">MLQESNFIRVQLTSFGCHGDAYLTGLEDAHYHRQVNETTYPPSPILVRPPTARAPARAPVAVPFGAALREAAGFSHVGRAVGLPRGRAGEAPPARAGGGEARVGHAIQQVVCGAPAVVLAHAPPGDTRSGWKLAASCTGLVSREAGREVGLEDGRDEPREGPREGELHPPFDDREGFQAGGCGAAPGTRGRRLYSAIPEAHARTHLREDNRRSTGRPTCSASGAQRLSSIWETRIARQQPGAGASLCVGAKTQRMLTLTVWHLDGTNASQAMPTVPVPAKSALIELQSALQNTRGRSLQVALDADVVRGQLPDALDAARRPEGRRRRHRARGERPLGRWGVGPTSEVLEAQLGRLATQAGPERLWQRWAVLVSSAEGDHPSSHLRHSIAPPSFLAAADSTSESLPTPAEPSDAALHAQASPLLPGRRLECNLPSRLPPSPSPLFPRPPPRPPSTTFSSSASFTNIYCIITDFTYLRKLLRSIAALPS</sequence>
<accession>A0A3R7MMR4</accession>
<name>A0A3R7MMR4_PENVA</name>
<dbReference type="EMBL" id="QCYY01001034">
    <property type="protein sequence ID" value="ROT81035.1"/>
    <property type="molecule type" value="Genomic_DNA"/>
</dbReference>
<evidence type="ECO:0000313" key="3">
    <source>
        <dbReference type="Proteomes" id="UP000283509"/>
    </source>
</evidence>
<feature type="region of interest" description="Disordered" evidence="1">
    <location>
        <begin position="145"/>
        <end position="178"/>
    </location>
</feature>
<evidence type="ECO:0000256" key="1">
    <source>
        <dbReference type="SAM" id="MobiDB-lite"/>
    </source>
</evidence>
<dbReference type="AlphaFoldDB" id="A0A3R7MMR4"/>
<feature type="region of interest" description="Disordered" evidence="1">
    <location>
        <begin position="430"/>
        <end position="457"/>
    </location>
</feature>
<feature type="compositionally biased region" description="Pro residues" evidence="1">
    <location>
        <begin position="435"/>
        <end position="452"/>
    </location>
</feature>
<keyword evidence="3" id="KW-1185">Reference proteome</keyword>